<name>A0AA38J5L9_9CUCU</name>
<evidence type="ECO:0000313" key="1">
    <source>
        <dbReference type="EMBL" id="KAJ3666206.1"/>
    </source>
</evidence>
<evidence type="ECO:0000313" key="2">
    <source>
        <dbReference type="Proteomes" id="UP001168821"/>
    </source>
</evidence>
<gene>
    <name evidence="1" type="ORF">Zmor_001659</name>
</gene>
<comment type="caution">
    <text evidence="1">The sequence shown here is derived from an EMBL/GenBank/DDBJ whole genome shotgun (WGS) entry which is preliminary data.</text>
</comment>
<protein>
    <submittedName>
        <fullName evidence="1">Uncharacterized protein</fullName>
    </submittedName>
</protein>
<sequence>MEPDIEHTDIVQLRERLSAIQSQAMDNIVKRQKYDKQRYNSKHREVLFPSEKKGKSPKLMCKWFDPYKVLRKVSAVNYELEMGTRQKPKRKLCT</sequence>
<proteinExistence type="predicted"/>
<reference evidence="1" key="1">
    <citation type="journal article" date="2023" name="G3 (Bethesda)">
        <title>Whole genome assemblies of Zophobas morio and Tenebrio molitor.</title>
        <authorList>
            <person name="Kaur S."/>
            <person name="Stinson S.A."/>
            <person name="diCenzo G.C."/>
        </authorList>
    </citation>
    <scope>NUCLEOTIDE SEQUENCE</scope>
    <source>
        <strain evidence="1">QUZm001</strain>
    </source>
</reference>
<dbReference type="AlphaFoldDB" id="A0AA38J5L9"/>
<accession>A0AA38J5L9</accession>
<dbReference type="EMBL" id="JALNTZ010000001">
    <property type="protein sequence ID" value="KAJ3666206.1"/>
    <property type="molecule type" value="Genomic_DNA"/>
</dbReference>
<dbReference type="Proteomes" id="UP001168821">
    <property type="component" value="Unassembled WGS sequence"/>
</dbReference>
<keyword evidence="2" id="KW-1185">Reference proteome</keyword>
<organism evidence="1 2">
    <name type="scientific">Zophobas morio</name>
    <dbReference type="NCBI Taxonomy" id="2755281"/>
    <lineage>
        <taxon>Eukaryota</taxon>
        <taxon>Metazoa</taxon>
        <taxon>Ecdysozoa</taxon>
        <taxon>Arthropoda</taxon>
        <taxon>Hexapoda</taxon>
        <taxon>Insecta</taxon>
        <taxon>Pterygota</taxon>
        <taxon>Neoptera</taxon>
        <taxon>Endopterygota</taxon>
        <taxon>Coleoptera</taxon>
        <taxon>Polyphaga</taxon>
        <taxon>Cucujiformia</taxon>
        <taxon>Tenebrionidae</taxon>
        <taxon>Zophobas</taxon>
    </lineage>
</organism>